<dbReference type="RefSeq" id="WP_238185242.1">
    <property type="nucleotide sequence ID" value="NZ_BPRB01000354.1"/>
</dbReference>
<feature type="chain" id="PRO_5045515677" evidence="3">
    <location>
        <begin position="20"/>
        <end position="283"/>
    </location>
</feature>
<accession>A0ABQ4U595</accession>
<comment type="caution">
    <text evidence="4">The sequence shown here is derived from an EMBL/GenBank/DDBJ whole genome shotgun (WGS) entry which is preliminary data.</text>
</comment>
<reference evidence="4" key="2">
    <citation type="submission" date="2021-08" db="EMBL/GenBank/DDBJ databases">
        <authorList>
            <person name="Tani A."/>
            <person name="Ola A."/>
            <person name="Ogura Y."/>
            <person name="Katsura K."/>
            <person name="Hayashi T."/>
        </authorList>
    </citation>
    <scope>NUCLEOTIDE SEQUENCE</scope>
    <source>
        <strain evidence="4">DSM 23632</strain>
    </source>
</reference>
<organism evidence="4 5">
    <name type="scientific">Methylobacterium trifolii</name>
    <dbReference type="NCBI Taxonomy" id="1003092"/>
    <lineage>
        <taxon>Bacteria</taxon>
        <taxon>Pseudomonadati</taxon>
        <taxon>Pseudomonadota</taxon>
        <taxon>Alphaproteobacteria</taxon>
        <taxon>Hyphomicrobiales</taxon>
        <taxon>Methylobacteriaceae</taxon>
        <taxon>Methylobacterium</taxon>
    </lineage>
</organism>
<dbReference type="Proteomes" id="UP001055057">
    <property type="component" value="Unassembled WGS sequence"/>
</dbReference>
<keyword evidence="2" id="KW-0812">Transmembrane</keyword>
<feature type="compositionally biased region" description="Basic and acidic residues" evidence="1">
    <location>
        <begin position="63"/>
        <end position="78"/>
    </location>
</feature>
<keyword evidence="2" id="KW-1133">Transmembrane helix</keyword>
<evidence type="ECO:0000256" key="3">
    <source>
        <dbReference type="SAM" id="SignalP"/>
    </source>
</evidence>
<feature type="transmembrane region" description="Helical" evidence="2">
    <location>
        <begin position="101"/>
        <end position="127"/>
    </location>
</feature>
<dbReference type="EMBL" id="BPRB01000354">
    <property type="protein sequence ID" value="GJE62609.1"/>
    <property type="molecule type" value="Genomic_DNA"/>
</dbReference>
<gene>
    <name evidence="4" type="ORF">MPOCJGCO_4742</name>
</gene>
<protein>
    <submittedName>
        <fullName evidence="4">Uncharacterized protein</fullName>
    </submittedName>
</protein>
<name>A0ABQ4U595_9HYPH</name>
<keyword evidence="3" id="KW-0732">Signal</keyword>
<feature type="signal peptide" evidence="3">
    <location>
        <begin position="1"/>
        <end position="19"/>
    </location>
</feature>
<keyword evidence="5" id="KW-1185">Reference proteome</keyword>
<evidence type="ECO:0000313" key="5">
    <source>
        <dbReference type="Proteomes" id="UP001055057"/>
    </source>
</evidence>
<evidence type="ECO:0000313" key="4">
    <source>
        <dbReference type="EMBL" id="GJE62609.1"/>
    </source>
</evidence>
<sequence length="283" mass="30571">MKGIAAFVLLCLLIGSAAAQGPLGGPNPPNEQRQDAQKPESHKGEAKTPQSDPAPAQGSNKPPESRADQEKRQETAEAEHLGWAKRAIADFIEFADRNDKVIVAIATVLIAAFTVILGIATVFLWLATRALVRGADQTAERQLRAYLLIDGSGLFIENGIASFKMRITNAGQTPANNISVRCFAGIGMDENSVALTEGEGAENIGSVGPRLYTELRENFRALTVEENQIIYGRKGAIYFRGAIKYVDVFGKSQTTNFSLYFGGRDGPDPNHRLTSCRSGNDMT</sequence>
<evidence type="ECO:0000256" key="2">
    <source>
        <dbReference type="SAM" id="Phobius"/>
    </source>
</evidence>
<evidence type="ECO:0000256" key="1">
    <source>
        <dbReference type="SAM" id="MobiDB-lite"/>
    </source>
</evidence>
<proteinExistence type="predicted"/>
<feature type="compositionally biased region" description="Basic and acidic residues" evidence="1">
    <location>
        <begin position="32"/>
        <end position="46"/>
    </location>
</feature>
<feature type="region of interest" description="Disordered" evidence="1">
    <location>
        <begin position="20"/>
        <end position="78"/>
    </location>
</feature>
<keyword evidence="2" id="KW-0472">Membrane</keyword>
<reference evidence="4" key="1">
    <citation type="journal article" date="2021" name="Front. Microbiol.">
        <title>Comprehensive Comparative Genomics and Phenotyping of Methylobacterium Species.</title>
        <authorList>
            <person name="Alessa O."/>
            <person name="Ogura Y."/>
            <person name="Fujitani Y."/>
            <person name="Takami H."/>
            <person name="Hayashi T."/>
            <person name="Sahin N."/>
            <person name="Tani A."/>
        </authorList>
    </citation>
    <scope>NUCLEOTIDE SEQUENCE</scope>
    <source>
        <strain evidence="4">DSM 23632</strain>
    </source>
</reference>